<proteinExistence type="predicted"/>
<accession>A0A523QJC7</accession>
<dbReference type="SUPFAM" id="SSF48371">
    <property type="entry name" value="ARM repeat"/>
    <property type="match status" value="1"/>
</dbReference>
<dbReference type="EMBL" id="SOKU01000175">
    <property type="protein sequence ID" value="TES85761.1"/>
    <property type="molecule type" value="Genomic_DNA"/>
</dbReference>
<dbReference type="InterPro" id="IPR016024">
    <property type="entry name" value="ARM-type_fold"/>
</dbReference>
<dbReference type="InterPro" id="IPR011989">
    <property type="entry name" value="ARM-like"/>
</dbReference>
<reference evidence="1 2" key="1">
    <citation type="submission" date="2019-03" db="EMBL/GenBank/DDBJ databases">
        <title>Metabolic potential of uncultured bacteria and archaea associated with petroleum seepage in deep-sea sediments.</title>
        <authorList>
            <person name="Dong X."/>
            <person name="Hubert C."/>
        </authorList>
    </citation>
    <scope>NUCLEOTIDE SEQUENCE [LARGE SCALE GENOMIC DNA]</scope>
    <source>
        <strain evidence="1">E44_bin92</strain>
    </source>
</reference>
<dbReference type="Proteomes" id="UP000320781">
    <property type="component" value="Unassembled WGS sequence"/>
</dbReference>
<dbReference type="Gene3D" id="1.25.10.10">
    <property type="entry name" value="Leucine-rich Repeat Variant"/>
    <property type="match status" value="1"/>
</dbReference>
<dbReference type="InterPro" id="IPR054701">
    <property type="entry name" value="DVU0298-like"/>
</dbReference>
<dbReference type="AlphaFoldDB" id="A0A523QJC7"/>
<gene>
    <name evidence="1" type="ORF">E3J95_03700</name>
</gene>
<organism evidence="1 2">
    <name type="scientific">Aerophobetes bacterium</name>
    <dbReference type="NCBI Taxonomy" id="2030807"/>
    <lineage>
        <taxon>Bacteria</taxon>
        <taxon>Candidatus Aerophobota</taxon>
    </lineage>
</organism>
<comment type="caution">
    <text evidence="1">The sequence shown here is derived from an EMBL/GenBank/DDBJ whole genome shotgun (WGS) entry which is preliminary data.</text>
</comment>
<sequence length="215" mass="23823">MEILKSDGLDQILDALCRLPARQVINSLFSLLCSSDEQLKWRAVTGMGAVVANLADENIESARVIMRRLMWQLNDESGGIGWGAPEAIGEILACHKGLAKEYANILTSYIKEDGNFLEYEPLQKGAMWGVARLAQVRPHLVQDAKSYLIQRLESSDAIVKGLGALTLGLLGAEEARLQLEDLCRDDTEIHLYLDRKMGARRVSELAELALATMRK</sequence>
<dbReference type="NCBIfam" id="NF045662">
    <property type="entry name" value="DVU0298_fam"/>
    <property type="match status" value="1"/>
</dbReference>
<protein>
    <submittedName>
        <fullName evidence="1">HEAT repeat domain-containing protein</fullName>
    </submittedName>
</protein>
<name>A0A523QJC7_UNCAE</name>
<evidence type="ECO:0000313" key="2">
    <source>
        <dbReference type="Proteomes" id="UP000320781"/>
    </source>
</evidence>
<evidence type="ECO:0000313" key="1">
    <source>
        <dbReference type="EMBL" id="TES85761.1"/>
    </source>
</evidence>